<name>A0ABV2JI71_9STRE</name>
<dbReference type="NCBIfam" id="TIGR00045">
    <property type="entry name" value="glycerate kinase"/>
    <property type="match status" value="1"/>
</dbReference>
<dbReference type="PANTHER" id="PTHR21599:SF0">
    <property type="entry name" value="GLYCERATE KINASE"/>
    <property type="match status" value="1"/>
</dbReference>
<dbReference type="PANTHER" id="PTHR21599">
    <property type="entry name" value="GLYCERATE KINASE"/>
    <property type="match status" value="1"/>
</dbReference>
<dbReference type="Gene3D" id="3.40.50.10350">
    <property type="entry name" value="Glycerate kinase, domain 1"/>
    <property type="match status" value="1"/>
</dbReference>
<evidence type="ECO:0000313" key="5">
    <source>
        <dbReference type="EMBL" id="MET3634953.1"/>
    </source>
</evidence>
<evidence type="ECO:0000256" key="4">
    <source>
        <dbReference type="PIRNR" id="PIRNR006078"/>
    </source>
</evidence>
<dbReference type="EMBL" id="JBEPLN010000033">
    <property type="protein sequence ID" value="MET3634953.1"/>
    <property type="molecule type" value="Genomic_DNA"/>
</dbReference>
<evidence type="ECO:0000313" key="6">
    <source>
        <dbReference type="Proteomes" id="UP001549037"/>
    </source>
</evidence>
<reference evidence="5 6" key="1">
    <citation type="submission" date="2024-06" db="EMBL/GenBank/DDBJ databases">
        <title>Genomic Encyclopedia of Type Strains, Phase IV (KMG-IV): sequencing the most valuable type-strain genomes for metagenomic binning, comparative biology and taxonomic classification.</title>
        <authorList>
            <person name="Goeker M."/>
        </authorList>
    </citation>
    <scope>NUCLEOTIDE SEQUENCE [LARGE SCALE GENOMIC DNA]</scope>
    <source>
        <strain evidence="5 6">DSM 28302</strain>
    </source>
</reference>
<accession>A0ABV2JI71</accession>
<evidence type="ECO:0000256" key="1">
    <source>
        <dbReference type="ARBA" id="ARBA00006284"/>
    </source>
</evidence>
<organism evidence="5 6">
    <name type="scientific">Streptococcus porcorum</name>
    <dbReference type="NCBI Taxonomy" id="701526"/>
    <lineage>
        <taxon>Bacteria</taxon>
        <taxon>Bacillati</taxon>
        <taxon>Bacillota</taxon>
        <taxon>Bacilli</taxon>
        <taxon>Lactobacillales</taxon>
        <taxon>Streptococcaceae</taxon>
        <taxon>Streptococcus</taxon>
    </lineage>
</organism>
<dbReference type="PIRSF" id="PIRSF006078">
    <property type="entry name" value="GlxK"/>
    <property type="match status" value="1"/>
</dbReference>
<protein>
    <submittedName>
        <fullName evidence="5">Glycerate kinase</fullName>
        <ecNumber evidence="5">2.7.1.31</ecNumber>
    </submittedName>
</protein>
<dbReference type="GO" id="GO:0008887">
    <property type="term" value="F:glycerate kinase activity"/>
    <property type="evidence" value="ECO:0007669"/>
    <property type="project" value="UniProtKB-EC"/>
</dbReference>
<gene>
    <name evidence="5" type="ORF">ABID28_001614</name>
</gene>
<dbReference type="InterPro" id="IPR018193">
    <property type="entry name" value="Glyc_kinase_flavodox-like_fold"/>
</dbReference>
<evidence type="ECO:0000256" key="3">
    <source>
        <dbReference type="ARBA" id="ARBA00022777"/>
    </source>
</evidence>
<proteinExistence type="inferred from homology"/>
<dbReference type="InterPro" id="IPR018197">
    <property type="entry name" value="Glycerate_kinase_RE-like"/>
</dbReference>
<dbReference type="RefSeq" id="WP_354369682.1">
    <property type="nucleotide sequence ID" value="NZ_JBEPLN010000033.1"/>
</dbReference>
<dbReference type="InterPro" id="IPR004381">
    <property type="entry name" value="Glycerate_kinase"/>
</dbReference>
<keyword evidence="6" id="KW-1185">Reference proteome</keyword>
<dbReference type="Pfam" id="PF02595">
    <property type="entry name" value="Gly_kinase"/>
    <property type="match status" value="1"/>
</dbReference>
<dbReference type="Proteomes" id="UP001549037">
    <property type="component" value="Unassembled WGS sequence"/>
</dbReference>
<dbReference type="EC" id="2.7.1.31" evidence="5"/>
<dbReference type="SUPFAM" id="SSF110738">
    <property type="entry name" value="Glycerate kinase I"/>
    <property type="match status" value="1"/>
</dbReference>
<evidence type="ECO:0000256" key="2">
    <source>
        <dbReference type="ARBA" id="ARBA00022679"/>
    </source>
</evidence>
<comment type="similarity">
    <text evidence="1 4">Belongs to the glycerate kinase type-1 family.</text>
</comment>
<keyword evidence="3 4" id="KW-0418">Kinase</keyword>
<comment type="caution">
    <text evidence="5">The sequence shown here is derived from an EMBL/GenBank/DDBJ whole genome shotgun (WGS) entry which is preliminary data.</text>
</comment>
<dbReference type="InterPro" id="IPR036129">
    <property type="entry name" value="Glycerate_kinase_sf"/>
</dbReference>
<keyword evidence="2 4" id="KW-0808">Transferase</keyword>
<dbReference type="Gene3D" id="3.90.1510.10">
    <property type="entry name" value="Glycerate kinase, domain 2"/>
    <property type="match status" value="1"/>
</dbReference>
<sequence>MKIMIVPDSFKESLSAEEVAKAIKLGFEKVFPQAEYHLLPVGDGGEGTISSLSVALQLKRSHTTVTGPFGLLKEVSYVYRDKTAFFEVADITGLALIPNEKRDPLTITNVGVGELVNDLIQKGFKEIVIGVGGTSTIDGGIGLAHGMGYRFYDQKGELLEPLGKNLSRVAHFEKTPQCPDLSGIKIKVLTDVSNPLVGPRGASQVFGPQKGLPIEKITVVDSALKQFYQLVNPQVFTLSGSGAGGGMAAGLVTFLQGELVSGIDEVLELLDYDRLVRGADLVIVGEGRLDQQSLSGKAPIGVARQTPKSIPIIAICGSLSDDLPEFPFENIRAAFSIISKIDSPEHTFLSAKANLEYTAQNIAQLLKIAAKNPAFETGERI</sequence>